<dbReference type="Pfam" id="PF03732">
    <property type="entry name" value="Retrotrans_gag"/>
    <property type="match status" value="1"/>
</dbReference>
<evidence type="ECO:0000313" key="2">
    <source>
        <dbReference type="EMBL" id="CAL1388706.1"/>
    </source>
</evidence>
<proteinExistence type="predicted"/>
<name>A0AAV2ES15_9ROSI</name>
<dbReference type="EMBL" id="OZ034818">
    <property type="protein sequence ID" value="CAL1388706.1"/>
    <property type="molecule type" value="Genomic_DNA"/>
</dbReference>
<dbReference type="InterPro" id="IPR005162">
    <property type="entry name" value="Retrotrans_gag_dom"/>
</dbReference>
<dbReference type="AlphaFoldDB" id="A0AAV2ES15"/>
<reference evidence="2 3" key="1">
    <citation type="submission" date="2024-04" db="EMBL/GenBank/DDBJ databases">
        <authorList>
            <person name="Fracassetti M."/>
        </authorList>
    </citation>
    <scope>NUCLEOTIDE SEQUENCE [LARGE SCALE GENOMIC DNA]</scope>
</reference>
<evidence type="ECO:0000259" key="1">
    <source>
        <dbReference type="Pfam" id="PF03732"/>
    </source>
</evidence>
<organism evidence="2 3">
    <name type="scientific">Linum trigynum</name>
    <dbReference type="NCBI Taxonomy" id="586398"/>
    <lineage>
        <taxon>Eukaryota</taxon>
        <taxon>Viridiplantae</taxon>
        <taxon>Streptophyta</taxon>
        <taxon>Embryophyta</taxon>
        <taxon>Tracheophyta</taxon>
        <taxon>Spermatophyta</taxon>
        <taxon>Magnoliopsida</taxon>
        <taxon>eudicotyledons</taxon>
        <taxon>Gunneridae</taxon>
        <taxon>Pentapetalae</taxon>
        <taxon>rosids</taxon>
        <taxon>fabids</taxon>
        <taxon>Malpighiales</taxon>
        <taxon>Linaceae</taxon>
        <taxon>Linum</taxon>
    </lineage>
</organism>
<dbReference type="PANTHER" id="PTHR35046:SF9">
    <property type="entry name" value="RNA-DIRECTED DNA POLYMERASE"/>
    <property type="match status" value="1"/>
</dbReference>
<gene>
    <name evidence="2" type="ORF">LTRI10_LOCUS29619</name>
</gene>
<accession>A0AAV2ES15</accession>
<evidence type="ECO:0000313" key="3">
    <source>
        <dbReference type="Proteomes" id="UP001497516"/>
    </source>
</evidence>
<protein>
    <recommendedName>
        <fullName evidence="1">Retrotransposon gag domain-containing protein</fullName>
    </recommendedName>
</protein>
<feature type="domain" description="Retrotransposon gag" evidence="1">
    <location>
        <begin position="18"/>
        <end position="116"/>
    </location>
</feature>
<keyword evidence="3" id="KW-1185">Reference proteome</keyword>
<dbReference type="PANTHER" id="PTHR35046">
    <property type="entry name" value="ZINC KNUCKLE (CCHC-TYPE) FAMILY PROTEIN"/>
    <property type="match status" value="1"/>
</dbReference>
<dbReference type="Proteomes" id="UP001497516">
    <property type="component" value="Chromosome 5"/>
</dbReference>
<sequence>MVLFFQCGHYTEQQKVALATFEFTDYAAQWWEQTRLRRQRNLHPEVTDWEELRGLMRDRFVMAYYQRELHESLQAIRQEGRSVDEYFRELELLLMRTDVREDREATIARFLHGMNREITQEVDLRSFVDLEDALHLS</sequence>